<dbReference type="EMBL" id="JANEYT010000088">
    <property type="protein sequence ID" value="MCQ1060785.1"/>
    <property type="molecule type" value="Genomic_DNA"/>
</dbReference>
<accession>A0ABT1N7R1</accession>
<reference evidence="1 2" key="1">
    <citation type="submission" date="2022-07" db="EMBL/GenBank/DDBJ databases">
        <title>Photobacterium pectinilyticum sp. nov., a marine bacterium isolated from surface seawater of Qingdao offshore.</title>
        <authorList>
            <person name="Wang X."/>
        </authorList>
    </citation>
    <scope>NUCLEOTIDE SEQUENCE [LARGE SCALE GENOMIC DNA]</scope>
    <source>
        <strain evidence="1 2">ZSDE20</strain>
    </source>
</reference>
<comment type="caution">
    <text evidence="1">The sequence shown here is derived from an EMBL/GenBank/DDBJ whole genome shotgun (WGS) entry which is preliminary data.</text>
</comment>
<protein>
    <submittedName>
        <fullName evidence="1">IS66 family insertion sequence element accessory protein TnpB</fullName>
    </submittedName>
</protein>
<keyword evidence="2" id="KW-1185">Reference proteome</keyword>
<dbReference type="RefSeq" id="WP_255044876.1">
    <property type="nucleotide sequence ID" value="NZ_JANEYT010000088.1"/>
</dbReference>
<evidence type="ECO:0000313" key="1">
    <source>
        <dbReference type="EMBL" id="MCQ1060785.1"/>
    </source>
</evidence>
<sequence>MAKRRSDQEWHALFEQYEASELTQRAFCEQNNLSPSTFFAKRQRLQQISTNQHSGFVKAQLIEKTTHYQSVHTPVANMTLSLGEVELSIPPGTPASYIAELIGALS</sequence>
<name>A0ABT1N7R1_9GAMM</name>
<gene>
    <name evidence="1" type="ORF">NHN17_22330</name>
</gene>
<evidence type="ECO:0000313" key="2">
    <source>
        <dbReference type="Proteomes" id="UP001524460"/>
    </source>
</evidence>
<organism evidence="1 2">
    <name type="scientific">Photobacterium pectinilyticum</name>
    <dbReference type="NCBI Taxonomy" id="2906793"/>
    <lineage>
        <taxon>Bacteria</taxon>
        <taxon>Pseudomonadati</taxon>
        <taxon>Pseudomonadota</taxon>
        <taxon>Gammaproteobacteria</taxon>
        <taxon>Vibrionales</taxon>
        <taxon>Vibrionaceae</taxon>
        <taxon>Photobacterium</taxon>
    </lineage>
</organism>
<dbReference type="NCBIfam" id="NF047593">
    <property type="entry name" value="IS66_ISAeme5_TnpA"/>
    <property type="match status" value="1"/>
</dbReference>
<dbReference type="Proteomes" id="UP001524460">
    <property type="component" value="Unassembled WGS sequence"/>
</dbReference>
<proteinExistence type="predicted"/>